<dbReference type="InterPro" id="IPR000719">
    <property type="entry name" value="Prot_kinase_dom"/>
</dbReference>
<organism evidence="11 12">
    <name type="scientific">Henosepilachna vigintioctopunctata</name>
    <dbReference type="NCBI Taxonomy" id="420089"/>
    <lineage>
        <taxon>Eukaryota</taxon>
        <taxon>Metazoa</taxon>
        <taxon>Ecdysozoa</taxon>
        <taxon>Arthropoda</taxon>
        <taxon>Hexapoda</taxon>
        <taxon>Insecta</taxon>
        <taxon>Pterygota</taxon>
        <taxon>Neoptera</taxon>
        <taxon>Endopterygota</taxon>
        <taxon>Coleoptera</taxon>
        <taxon>Polyphaga</taxon>
        <taxon>Cucujiformia</taxon>
        <taxon>Coccinelloidea</taxon>
        <taxon>Coccinellidae</taxon>
        <taxon>Epilachninae</taxon>
        <taxon>Epilachnini</taxon>
        <taxon>Henosepilachna</taxon>
    </lineage>
</organism>
<dbReference type="AlphaFoldDB" id="A0AAW1TY96"/>
<dbReference type="InterPro" id="IPR017441">
    <property type="entry name" value="Protein_kinase_ATP_BS"/>
</dbReference>
<dbReference type="GO" id="GO:0005524">
    <property type="term" value="F:ATP binding"/>
    <property type="evidence" value="ECO:0007669"/>
    <property type="project" value="UniProtKB-UniRule"/>
</dbReference>
<keyword evidence="5" id="KW-0418">Kinase</keyword>
<evidence type="ECO:0000256" key="9">
    <source>
        <dbReference type="SAM" id="MobiDB-lite"/>
    </source>
</evidence>
<sequence length="358" mass="41550">MESKNFACKTTNVIYGSISEKYEIFEKIGEGAYGEVYRGFDKERRRIVAMKRLKMSSGNRLPKVCLREMETLQKAQHKNVIACRDFIQDEKSLYLTMDYAPYDLRTLINRTLSYNMKFEPEEVKFYTVQLLRGLSHIHSQSIIHRDLKPSNLLITHKGILKICDFGMARNFSSTEKLYSPLVVTRWYRAPEILLSYGKYGQPIDLWSVGCILAELSLMRVLFPGTSDIRQIYSIFEALGTPSEAVWPGYSELPIVRKTNMVQFPSSKVKAVFAPLTDSGYDLVTRMLTYDPNRRITAKQALQHTFFGEENVLEKPSTESDHREKKKMPVKRKSEDAESHPDEMVPKKRTWRRGDELRM</sequence>
<dbReference type="Proteomes" id="UP001431783">
    <property type="component" value="Unassembled WGS sequence"/>
</dbReference>
<feature type="domain" description="Protein kinase" evidence="10">
    <location>
        <begin position="22"/>
        <end position="306"/>
    </location>
</feature>
<keyword evidence="2 8" id="KW-0723">Serine/threonine-protein kinase</keyword>
<reference evidence="11 12" key="1">
    <citation type="submission" date="2023-03" db="EMBL/GenBank/DDBJ databases">
        <title>Genome insight into feeding habits of ladybird beetles.</title>
        <authorList>
            <person name="Li H.-S."/>
            <person name="Huang Y.-H."/>
            <person name="Pang H."/>
        </authorList>
    </citation>
    <scope>NUCLEOTIDE SEQUENCE [LARGE SCALE GENOMIC DNA]</scope>
    <source>
        <strain evidence="11">SYSU_2023b</strain>
        <tissue evidence="11">Whole body</tissue>
    </source>
</reference>
<dbReference type="GO" id="GO:0005634">
    <property type="term" value="C:nucleus"/>
    <property type="evidence" value="ECO:0007669"/>
    <property type="project" value="TreeGrafter"/>
</dbReference>
<evidence type="ECO:0000256" key="8">
    <source>
        <dbReference type="RuleBase" id="RU000304"/>
    </source>
</evidence>
<evidence type="ECO:0000256" key="5">
    <source>
        <dbReference type="ARBA" id="ARBA00022777"/>
    </source>
</evidence>
<dbReference type="EMBL" id="JARQZJ010000016">
    <property type="protein sequence ID" value="KAK9873171.1"/>
    <property type="molecule type" value="Genomic_DNA"/>
</dbReference>
<keyword evidence="3" id="KW-0808">Transferase</keyword>
<dbReference type="InterPro" id="IPR008271">
    <property type="entry name" value="Ser/Thr_kinase_AS"/>
</dbReference>
<evidence type="ECO:0000259" key="10">
    <source>
        <dbReference type="PROSITE" id="PS50011"/>
    </source>
</evidence>
<comment type="similarity">
    <text evidence="1">Belongs to the protein kinase superfamily. CMGC Ser/Thr protein kinase family. CDC2/CDKX subfamily.</text>
</comment>
<feature type="compositionally biased region" description="Basic and acidic residues" evidence="9">
    <location>
        <begin position="331"/>
        <end position="358"/>
    </location>
</feature>
<evidence type="ECO:0000256" key="2">
    <source>
        <dbReference type="ARBA" id="ARBA00022527"/>
    </source>
</evidence>
<dbReference type="Pfam" id="PF00069">
    <property type="entry name" value="Pkinase"/>
    <property type="match status" value="1"/>
</dbReference>
<gene>
    <name evidence="11" type="ORF">WA026_021404</name>
</gene>
<evidence type="ECO:0000256" key="3">
    <source>
        <dbReference type="ARBA" id="ARBA00022679"/>
    </source>
</evidence>
<evidence type="ECO:0000313" key="12">
    <source>
        <dbReference type="Proteomes" id="UP001431783"/>
    </source>
</evidence>
<evidence type="ECO:0000256" key="4">
    <source>
        <dbReference type="ARBA" id="ARBA00022741"/>
    </source>
</evidence>
<dbReference type="InterPro" id="IPR050108">
    <property type="entry name" value="CDK"/>
</dbReference>
<dbReference type="InterPro" id="IPR011009">
    <property type="entry name" value="Kinase-like_dom_sf"/>
</dbReference>
<accession>A0AAW1TY96</accession>
<dbReference type="PROSITE" id="PS00107">
    <property type="entry name" value="PROTEIN_KINASE_ATP"/>
    <property type="match status" value="1"/>
</dbReference>
<evidence type="ECO:0000256" key="1">
    <source>
        <dbReference type="ARBA" id="ARBA00006485"/>
    </source>
</evidence>
<dbReference type="Gene3D" id="1.10.510.10">
    <property type="entry name" value="Transferase(Phosphotransferase) domain 1"/>
    <property type="match status" value="1"/>
</dbReference>
<dbReference type="PROSITE" id="PS50011">
    <property type="entry name" value="PROTEIN_KINASE_DOM"/>
    <property type="match status" value="1"/>
</dbReference>
<name>A0AAW1TY96_9CUCU</name>
<dbReference type="SUPFAM" id="SSF56112">
    <property type="entry name" value="Protein kinase-like (PK-like)"/>
    <property type="match status" value="1"/>
</dbReference>
<comment type="caution">
    <text evidence="11">The sequence shown here is derived from an EMBL/GenBank/DDBJ whole genome shotgun (WGS) entry which is preliminary data.</text>
</comment>
<evidence type="ECO:0000256" key="7">
    <source>
        <dbReference type="PROSITE-ProRule" id="PRU10141"/>
    </source>
</evidence>
<feature type="region of interest" description="Disordered" evidence="9">
    <location>
        <begin position="311"/>
        <end position="358"/>
    </location>
</feature>
<keyword evidence="6 7" id="KW-0067">ATP-binding</keyword>
<protein>
    <recommendedName>
        <fullName evidence="10">Protein kinase domain-containing protein</fullName>
    </recommendedName>
</protein>
<dbReference type="PANTHER" id="PTHR24056">
    <property type="entry name" value="CELL DIVISION PROTEIN KINASE"/>
    <property type="match status" value="1"/>
</dbReference>
<feature type="binding site" evidence="7">
    <location>
        <position position="51"/>
    </location>
    <ligand>
        <name>ATP</name>
        <dbReference type="ChEBI" id="CHEBI:30616"/>
    </ligand>
</feature>
<evidence type="ECO:0000313" key="11">
    <source>
        <dbReference type="EMBL" id="KAK9873171.1"/>
    </source>
</evidence>
<evidence type="ECO:0000256" key="6">
    <source>
        <dbReference type="ARBA" id="ARBA00022840"/>
    </source>
</evidence>
<dbReference type="SMART" id="SM00220">
    <property type="entry name" value="S_TKc"/>
    <property type="match status" value="1"/>
</dbReference>
<keyword evidence="12" id="KW-1185">Reference proteome</keyword>
<keyword evidence="4 7" id="KW-0547">Nucleotide-binding</keyword>
<dbReference type="FunFam" id="1.10.510.10:FF:000611">
    <property type="entry name" value="CMGC family protein kinase"/>
    <property type="match status" value="1"/>
</dbReference>
<dbReference type="CDD" id="cd07829">
    <property type="entry name" value="STKc_CDK_like"/>
    <property type="match status" value="1"/>
</dbReference>
<dbReference type="Gene3D" id="3.30.200.20">
    <property type="entry name" value="Phosphorylase Kinase, domain 1"/>
    <property type="match status" value="1"/>
</dbReference>
<feature type="compositionally biased region" description="Basic and acidic residues" evidence="9">
    <location>
        <begin position="311"/>
        <end position="322"/>
    </location>
</feature>
<dbReference type="PROSITE" id="PS00108">
    <property type="entry name" value="PROTEIN_KINASE_ST"/>
    <property type="match status" value="1"/>
</dbReference>
<dbReference type="GO" id="GO:0004674">
    <property type="term" value="F:protein serine/threonine kinase activity"/>
    <property type="evidence" value="ECO:0007669"/>
    <property type="project" value="UniProtKB-KW"/>
</dbReference>
<proteinExistence type="inferred from homology"/>